<feature type="domain" description="HTH iclR-type" evidence="4">
    <location>
        <begin position="43"/>
        <end position="104"/>
    </location>
</feature>
<dbReference type="GO" id="GO:0045892">
    <property type="term" value="P:negative regulation of DNA-templated transcription"/>
    <property type="evidence" value="ECO:0007669"/>
    <property type="project" value="TreeGrafter"/>
</dbReference>
<dbReference type="PANTHER" id="PTHR30136:SF23">
    <property type="entry name" value="DNA-BINDING TRANSCRIPTIONAL ACTIVATOR MHPR"/>
    <property type="match status" value="1"/>
</dbReference>
<keyword evidence="2" id="KW-0238">DNA-binding</keyword>
<dbReference type="PANTHER" id="PTHR30136">
    <property type="entry name" value="HELIX-TURN-HELIX TRANSCRIPTIONAL REGULATOR, ICLR FAMILY"/>
    <property type="match status" value="1"/>
</dbReference>
<dbReference type="SUPFAM" id="SSF55781">
    <property type="entry name" value="GAF domain-like"/>
    <property type="match status" value="1"/>
</dbReference>
<evidence type="ECO:0000256" key="3">
    <source>
        <dbReference type="ARBA" id="ARBA00023163"/>
    </source>
</evidence>
<dbReference type="SMART" id="SM00346">
    <property type="entry name" value="HTH_ICLR"/>
    <property type="match status" value="1"/>
</dbReference>
<proteinExistence type="predicted"/>
<feature type="domain" description="IclR-ED" evidence="5">
    <location>
        <begin position="105"/>
        <end position="290"/>
    </location>
</feature>
<dbReference type="InterPro" id="IPR036390">
    <property type="entry name" value="WH_DNA-bd_sf"/>
</dbReference>
<dbReference type="Proteomes" id="UP001149009">
    <property type="component" value="Unassembled WGS sequence"/>
</dbReference>
<dbReference type="Gene3D" id="3.30.450.40">
    <property type="match status" value="1"/>
</dbReference>
<dbReference type="InterPro" id="IPR036388">
    <property type="entry name" value="WH-like_DNA-bd_sf"/>
</dbReference>
<gene>
    <name evidence="6" type="ORF">NYR54_00070</name>
</gene>
<dbReference type="InterPro" id="IPR029016">
    <property type="entry name" value="GAF-like_dom_sf"/>
</dbReference>
<protein>
    <submittedName>
        <fullName evidence="6">Helix-turn-helix domain-containing protein</fullName>
    </submittedName>
</protein>
<evidence type="ECO:0000256" key="1">
    <source>
        <dbReference type="ARBA" id="ARBA00023015"/>
    </source>
</evidence>
<organism evidence="6 7">
    <name type="scientific">Chelativorans petroleitrophicus</name>
    <dbReference type="NCBI Taxonomy" id="2975484"/>
    <lineage>
        <taxon>Bacteria</taxon>
        <taxon>Pseudomonadati</taxon>
        <taxon>Pseudomonadota</taxon>
        <taxon>Alphaproteobacteria</taxon>
        <taxon>Hyphomicrobiales</taxon>
        <taxon>Phyllobacteriaceae</taxon>
        <taxon>Chelativorans</taxon>
    </lineage>
</organism>
<dbReference type="SUPFAM" id="SSF46785">
    <property type="entry name" value="Winged helix' DNA-binding domain"/>
    <property type="match status" value="1"/>
</dbReference>
<dbReference type="PROSITE" id="PS51077">
    <property type="entry name" value="HTH_ICLR"/>
    <property type="match status" value="1"/>
</dbReference>
<evidence type="ECO:0000313" key="6">
    <source>
        <dbReference type="EMBL" id="MCT8988693.1"/>
    </source>
</evidence>
<keyword evidence="7" id="KW-1185">Reference proteome</keyword>
<dbReference type="GO" id="GO:0003700">
    <property type="term" value="F:DNA-binding transcription factor activity"/>
    <property type="evidence" value="ECO:0007669"/>
    <property type="project" value="TreeGrafter"/>
</dbReference>
<dbReference type="InterPro" id="IPR014757">
    <property type="entry name" value="Tscrpt_reg_IclR_C"/>
</dbReference>
<dbReference type="Pfam" id="PF09339">
    <property type="entry name" value="HTH_IclR"/>
    <property type="match status" value="1"/>
</dbReference>
<sequence length="310" mass="34268">MKAAPTIGGDSRVARVPAAPKMRCRTNSRRGLTDLSGPSYPPVEAACRVLEVLRAVNDLRIAKINVVHEITGIPKPTVVRMLETLMAQGYVARDNMCGGYRVTHKVQDLASGYDGVNRVIETARPFCIDLTRRINWPIGLGVPDGDAVAIKFWTGTISPWAHTNTVLGLRPDFHNSAMGRAYLAFCSREERERRIEALVNESGEPFTPQEKTSLRTILARARMDGFAIRNPRTPPYRTSTIGLPLRENGEVRAVISVSVYRTAIRPHELYPKVIEPALKTVADIEAALAFINNSNPSLPNETRAEMEPGF</sequence>
<evidence type="ECO:0000313" key="7">
    <source>
        <dbReference type="Proteomes" id="UP001149009"/>
    </source>
</evidence>
<dbReference type="InterPro" id="IPR050707">
    <property type="entry name" value="HTH_MetabolicPath_Reg"/>
</dbReference>
<dbReference type="AlphaFoldDB" id="A0A9X2X595"/>
<keyword evidence="1" id="KW-0805">Transcription regulation</keyword>
<evidence type="ECO:0000259" key="4">
    <source>
        <dbReference type="PROSITE" id="PS51077"/>
    </source>
</evidence>
<reference evidence="6" key="1">
    <citation type="submission" date="2022-08" db="EMBL/GenBank/DDBJ databases">
        <title>Chelativorans sichuanense sp. nov., a paraffin oil-degrading bacterium isolated from a mixture of oil-based drill cuttings and paddy soil.</title>
        <authorList>
            <person name="Yu J."/>
            <person name="Liu H."/>
            <person name="Chen Q."/>
        </authorList>
    </citation>
    <scope>NUCLEOTIDE SEQUENCE</scope>
    <source>
        <strain evidence="6">SCAU 2101</strain>
    </source>
</reference>
<evidence type="ECO:0000256" key="2">
    <source>
        <dbReference type="ARBA" id="ARBA00023125"/>
    </source>
</evidence>
<comment type="caution">
    <text evidence="6">The sequence shown here is derived from an EMBL/GenBank/DDBJ whole genome shotgun (WGS) entry which is preliminary data.</text>
</comment>
<dbReference type="Gene3D" id="1.10.10.10">
    <property type="entry name" value="Winged helix-like DNA-binding domain superfamily/Winged helix DNA-binding domain"/>
    <property type="match status" value="1"/>
</dbReference>
<keyword evidence="3" id="KW-0804">Transcription</keyword>
<dbReference type="EMBL" id="JAODNV010000001">
    <property type="protein sequence ID" value="MCT8988693.1"/>
    <property type="molecule type" value="Genomic_DNA"/>
</dbReference>
<dbReference type="GO" id="GO:0003677">
    <property type="term" value="F:DNA binding"/>
    <property type="evidence" value="ECO:0007669"/>
    <property type="project" value="UniProtKB-KW"/>
</dbReference>
<name>A0A9X2X595_9HYPH</name>
<evidence type="ECO:0000259" key="5">
    <source>
        <dbReference type="PROSITE" id="PS51078"/>
    </source>
</evidence>
<dbReference type="Pfam" id="PF01614">
    <property type="entry name" value="IclR_C"/>
    <property type="match status" value="1"/>
</dbReference>
<accession>A0A9X2X595</accession>
<dbReference type="InterPro" id="IPR005471">
    <property type="entry name" value="Tscrpt_reg_IclR_N"/>
</dbReference>
<dbReference type="RefSeq" id="WP_261513291.1">
    <property type="nucleotide sequence ID" value="NZ_JAODNV010000001.1"/>
</dbReference>
<dbReference type="PROSITE" id="PS51078">
    <property type="entry name" value="ICLR_ED"/>
    <property type="match status" value="1"/>
</dbReference>